<dbReference type="PROSITE" id="PS50404">
    <property type="entry name" value="GST_NTER"/>
    <property type="match status" value="1"/>
</dbReference>
<organism evidence="2 3">
    <name type="scientific">Ephemerocybe angulata</name>
    <dbReference type="NCBI Taxonomy" id="980116"/>
    <lineage>
        <taxon>Eukaryota</taxon>
        <taxon>Fungi</taxon>
        <taxon>Dikarya</taxon>
        <taxon>Basidiomycota</taxon>
        <taxon>Agaricomycotina</taxon>
        <taxon>Agaricomycetes</taxon>
        <taxon>Agaricomycetidae</taxon>
        <taxon>Agaricales</taxon>
        <taxon>Agaricineae</taxon>
        <taxon>Psathyrellaceae</taxon>
        <taxon>Ephemerocybe</taxon>
    </lineage>
</organism>
<dbReference type="EMBL" id="JACGCI010000120">
    <property type="protein sequence ID" value="KAF6744471.1"/>
    <property type="molecule type" value="Genomic_DNA"/>
</dbReference>
<dbReference type="InterPro" id="IPR036282">
    <property type="entry name" value="Glutathione-S-Trfase_C_sf"/>
</dbReference>
<name>A0A8H6LX70_9AGAR</name>
<comment type="caution">
    <text evidence="2">The sequence shown here is derived from an EMBL/GenBank/DDBJ whole genome shotgun (WGS) entry which is preliminary data.</text>
</comment>
<protein>
    <recommendedName>
        <fullName evidence="1">GST N-terminal domain-containing protein</fullName>
    </recommendedName>
</protein>
<sequence length="251" mass="27996">MITLYDFDTRLPGRGLSRYTWRVRLALNIKGLEHKTEWLQYSEIEQRLKELDIPPSEVATDGSARYTIPAIYDASTNAKISDSTKILKYLDEAYPETPQLGAIPGLPAGVLLAAFEQGFQNALRPVWALIAPTVIAHLDGESADKYRKTFETKVKVSVEAFLENAQLQAGLWAKGEEALGDVGAWFRNSSGHGPWVMGAKITLPDIILGSGIAWFVAAVGEDSEKWKRLAQWDEGRWAVLWGQIKPYSQVY</sequence>
<gene>
    <name evidence="2" type="ORF">DFP72DRAFT_928819</name>
</gene>
<dbReference type="InterPro" id="IPR036249">
    <property type="entry name" value="Thioredoxin-like_sf"/>
</dbReference>
<evidence type="ECO:0000313" key="2">
    <source>
        <dbReference type="EMBL" id="KAF6744471.1"/>
    </source>
</evidence>
<feature type="domain" description="GST N-terminal" evidence="1">
    <location>
        <begin position="7"/>
        <end position="98"/>
    </location>
</feature>
<dbReference type="Gene3D" id="1.20.1050.10">
    <property type="match status" value="1"/>
</dbReference>
<dbReference type="Pfam" id="PF13409">
    <property type="entry name" value="GST_N_2"/>
    <property type="match status" value="1"/>
</dbReference>
<dbReference type="Proteomes" id="UP000521943">
    <property type="component" value="Unassembled WGS sequence"/>
</dbReference>
<evidence type="ECO:0000259" key="1">
    <source>
        <dbReference type="PROSITE" id="PS50404"/>
    </source>
</evidence>
<reference evidence="2 3" key="1">
    <citation type="submission" date="2020-07" db="EMBL/GenBank/DDBJ databases">
        <title>Comparative genomics of pyrophilous fungi reveals a link between fire events and developmental genes.</title>
        <authorList>
            <consortium name="DOE Joint Genome Institute"/>
            <person name="Steindorff A.S."/>
            <person name="Carver A."/>
            <person name="Calhoun S."/>
            <person name="Stillman K."/>
            <person name="Liu H."/>
            <person name="Lipzen A."/>
            <person name="Pangilinan J."/>
            <person name="Labutti K."/>
            <person name="Bruns T.D."/>
            <person name="Grigoriev I.V."/>
        </authorList>
    </citation>
    <scope>NUCLEOTIDE SEQUENCE [LARGE SCALE GENOMIC DNA]</scope>
    <source>
        <strain evidence="2 3">CBS 144469</strain>
    </source>
</reference>
<dbReference type="InterPro" id="IPR004045">
    <property type="entry name" value="Glutathione_S-Trfase_N"/>
</dbReference>
<dbReference type="OrthoDB" id="4951845at2759"/>
<dbReference type="Gene3D" id="3.40.30.10">
    <property type="entry name" value="Glutaredoxin"/>
    <property type="match status" value="1"/>
</dbReference>
<keyword evidence="3" id="KW-1185">Reference proteome</keyword>
<dbReference type="Pfam" id="PF22041">
    <property type="entry name" value="GST_C_7"/>
    <property type="match status" value="1"/>
</dbReference>
<evidence type="ECO:0000313" key="3">
    <source>
        <dbReference type="Proteomes" id="UP000521943"/>
    </source>
</evidence>
<dbReference type="InterPro" id="IPR054416">
    <property type="entry name" value="GST_UstS-like_C"/>
</dbReference>
<dbReference type="SUPFAM" id="SSF52833">
    <property type="entry name" value="Thioredoxin-like"/>
    <property type="match status" value="1"/>
</dbReference>
<dbReference type="AlphaFoldDB" id="A0A8H6LX70"/>
<proteinExistence type="predicted"/>
<accession>A0A8H6LX70</accession>
<dbReference type="SUPFAM" id="SSF47616">
    <property type="entry name" value="GST C-terminal domain-like"/>
    <property type="match status" value="1"/>
</dbReference>